<organism evidence="2 3">
    <name type="scientific">Myxococcus llanfairpwllgwyngyllgogerychwyrndrobwllllantysiliogogogochensis</name>
    <dbReference type="NCBI Taxonomy" id="2590453"/>
    <lineage>
        <taxon>Bacteria</taxon>
        <taxon>Pseudomonadati</taxon>
        <taxon>Myxococcota</taxon>
        <taxon>Myxococcia</taxon>
        <taxon>Myxococcales</taxon>
        <taxon>Cystobacterineae</taxon>
        <taxon>Myxococcaceae</taxon>
        <taxon>Myxococcus</taxon>
    </lineage>
</organism>
<evidence type="ECO:0000256" key="1">
    <source>
        <dbReference type="SAM" id="Phobius"/>
    </source>
</evidence>
<dbReference type="AlphaFoldDB" id="A0A540WMY4"/>
<evidence type="ECO:0000313" key="3">
    <source>
        <dbReference type="Proteomes" id="UP000315369"/>
    </source>
</evidence>
<sequence length="274" mass="29878">MDSTPPTSDWPTWAKAFPPQEGEHVLATGGPWFMAYFLAFMVSLTLLPTVVFPLLGIWFFWGRSGKFLLTSHRLIWKPNLGKAVFVSREALRSLDVDVGPRLRSVQLRGERKVSMPLLWKYKQLWGGLALLQQWKPPAPTSSTPALKVASAWLVSGMELQPGAVVMESNGVRFFPAEPRANVASEAGAALVGLALGVTRRTHRAQVPVESALSLVARAEAVEPEIDALGRILGSELWQGPPVAQGNAGAGRMRMTYQQGKRKLTFVVPTALLSG</sequence>
<keyword evidence="1" id="KW-0812">Transmembrane</keyword>
<reference evidence="2 3" key="1">
    <citation type="submission" date="2019-06" db="EMBL/GenBank/DDBJ databases">
        <authorList>
            <person name="Livingstone P."/>
            <person name="Whitworth D."/>
        </authorList>
    </citation>
    <scope>NUCLEOTIDE SEQUENCE [LARGE SCALE GENOMIC DNA]</scope>
    <source>
        <strain evidence="2 3">AM401</strain>
    </source>
</reference>
<dbReference type="EMBL" id="VIFM01000259">
    <property type="protein sequence ID" value="TQF10380.1"/>
    <property type="molecule type" value="Genomic_DNA"/>
</dbReference>
<proteinExistence type="predicted"/>
<keyword evidence="1" id="KW-1133">Transmembrane helix</keyword>
<comment type="caution">
    <text evidence="2">The sequence shown here is derived from an EMBL/GenBank/DDBJ whole genome shotgun (WGS) entry which is preliminary data.</text>
</comment>
<keyword evidence="1" id="KW-0472">Membrane</keyword>
<name>A0A540WMY4_9BACT</name>
<accession>A0A540WMY4</accession>
<evidence type="ECO:0000313" key="2">
    <source>
        <dbReference type="EMBL" id="TQF10380.1"/>
    </source>
</evidence>
<protein>
    <submittedName>
        <fullName evidence="2">Uncharacterized protein</fullName>
    </submittedName>
</protein>
<keyword evidence="3" id="KW-1185">Reference proteome</keyword>
<dbReference type="OrthoDB" id="5523624at2"/>
<dbReference type="Proteomes" id="UP000315369">
    <property type="component" value="Unassembled WGS sequence"/>
</dbReference>
<gene>
    <name evidence="2" type="ORF">FJV41_39770</name>
</gene>
<feature type="transmembrane region" description="Helical" evidence="1">
    <location>
        <begin position="33"/>
        <end position="61"/>
    </location>
</feature>
<dbReference type="RefSeq" id="WP_141647836.1">
    <property type="nucleotide sequence ID" value="NZ_VIFM01000259.1"/>
</dbReference>